<organism evidence="3 4">
    <name type="scientific">Sporolactobacillus putidus</name>
    <dbReference type="NCBI Taxonomy" id="492735"/>
    <lineage>
        <taxon>Bacteria</taxon>
        <taxon>Bacillati</taxon>
        <taxon>Bacillota</taxon>
        <taxon>Bacilli</taxon>
        <taxon>Bacillales</taxon>
        <taxon>Sporolactobacillaceae</taxon>
        <taxon>Sporolactobacillus</taxon>
    </lineage>
</organism>
<dbReference type="Pfam" id="PF11495">
    <property type="entry name" value="Regulator_TrmB"/>
    <property type="match status" value="1"/>
</dbReference>
<comment type="caution">
    <text evidence="3">The sequence shown here is derived from an EMBL/GenBank/DDBJ whole genome shotgun (WGS) entry which is preliminary data.</text>
</comment>
<feature type="domain" description="Transcription regulator TrmB N-terminal" evidence="1">
    <location>
        <begin position="7"/>
        <end position="76"/>
    </location>
</feature>
<evidence type="ECO:0000259" key="2">
    <source>
        <dbReference type="Pfam" id="PF11495"/>
    </source>
</evidence>
<dbReference type="PANTHER" id="PTHR34293">
    <property type="entry name" value="HTH-TYPE TRANSCRIPTIONAL REGULATOR TRMBL2"/>
    <property type="match status" value="1"/>
</dbReference>
<evidence type="ECO:0000259" key="1">
    <source>
        <dbReference type="Pfam" id="PF01978"/>
    </source>
</evidence>
<name>A0A917W2Z9_9BACL</name>
<dbReference type="InterPro" id="IPR021586">
    <property type="entry name" value="Tscrpt_reg_TrmB_C"/>
</dbReference>
<feature type="domain" description="Transcription regulator TrmB C-terminal" evidence="2">
    <location>
        <begin position="110"/>
        <end position="229"/>
    </location>
</feature>
<protein>
    <submittedName>
        <fullName evidence="3">Transcriptional regulator</fullName>
    </submittedName>
</protein>
<proteinExistence type="predicted"/>
<dbReference type="RefSeq" id="WP_188804342.1">
    <property type="nucleotide sequence ID" value="NZ_BMOK01000014.1"/>
</dbReference>
<dbReference type="InterPro" id="IPR002831">
    <property type="entry name" value="Tscrpt_reg_TrmB_N"/>
</dbReference>
<dbReference type="PANTHER" id="PTHR34293:SF1">
    <property type="entry name" value="HTH-TYPE TRANSCRIPTIONAL REGULATOR TRMBL2"/>
    <property type="match status" value="1"/>
</dbReference>
<dbReference type="InterPro" id="IPR051797">
    <property type="entry name" value="TrmB-like"/>
</dbReference>
<dbReference type="CDD" id="cd09124">
    <property type="entry name" value="PLDc_like_TrmB_middle"/>
    <property type="match status" value="1"/>
</dbReference>
<dbReference type="Proteomes" id="UP000654670">
    <property type="component" value="Unassembled WGS sequence"/>
</dbReference>
<dbReference type="Pfam" id="PF01978">
    <property type="entry name" value="TrmB"/>
    <property type="match status" value="1"/>
</dbReference>
<accession>A0A917W2Z9</accession>
<dbReference type="SUPFAM" id="SSF46785">
    <property type="entry name" value="Winged helix' DNA-binding domain"/>
    <property type="match status" value="1"/>
</dbReference>
<dbReference type="AlphaFoldDB" id="A0A917W2Z9"/>
<evidence type="ECO:0000313" key="4">
    <source>
        <dbReference type="Proteomes" id="UP000654670"/>
    </source>
</evidence>
<dbReference type="InterPro" id="IPR036390">
    <property type="entry name" value="WH_DNA-bd_sf"/>
</dbReference>
<keyword evidence="4" id="KW-1185">Reference proteome</keyword>
<reference evidence="3" key="2">
    <citation type="submission" date="2020-09" db="EMBL/GenBank/DDBJ databases">
        <authorList>
            <person name="Sun Q."/>
            <person name="Ohkuma M."/>
        </authorList>
    </citation>
    <scope>NUCLEOTIDE SEQUENCE</scope>
    <source>
        <strain evidence="3">JCM 15325</strain>
    </source>
</reference>
<reference evidence="3" key="1">
    <citation type="journal article" date="2014" name="Int. J. Syst. Evol. Microbiol.">
        <title>Complete genome sequence of Corynebacterium casei LMG S-19264T (=DSM 44701T), isolated from a smear-ripened cheese.</title>
        <authorList>
            <consortium name="US DOE Joint Genome Institute (JGI-PGF)"/>
            <person name="Walter F."/>
            <person name="Albersmeier A."/>
            <person name="Kalinowski J."/>
            <person name="Ruckert C."/>
        </authorList>
    </citation>
    <scope>NUCLEOTIDE SEQUENCE</scope>
    <source>
        <strain evidence="3">JCM 15325</strain>
    </source>
</reference>
<sequence>MNLLETLQLVGLTQYESKAFIALVSAGSNTPFQISKISGIPRARVYDTLDTLVDKGLAMREAMNDGTKIYRSIPIEVFLERQKQKWSISYKTMETELKSLETQSAKPENYVSTVRGSGSILSYCKTLISQAEQQILLSIWNPMYHQLLPILEEKAKSDCRIRGIAFEIDDPISGLIVHRKNDYMSSLASNKWFILSADSKKLLYGHAAEKDENAFYTDDSVHIFLLEDYIWHDVLVNRLVEKGEQNQLDHWILPEMEKFFGKKMIPESFWKRHTE</sequence>
<dbReference type="EMBL" id="BMOK01000014">
    <property type="protein sequence ID" value="GGL61918.1"/>
    <property type="molecule type" value="Genomic_DNA"/>
</dbReference>
<evidence type="ECO:0000313" key="3">
    <source>
        <dbReference type="EMBL" id="GGL61918.1"/>
    </source>
</evidence>
<dbReference type="Gene3D" id="1.10.10.10">
    <property type="entry name" value="Winged helix-like DNA-binding domain superfamily/Winged helix DNA-binding domain"/>
    <property type="match status" value="1"/>
</dbReference>
<dbReference type="InterPro" id="IPR036388">
    <property type="entry name" value="WH-like_DNA-bd_sf"/>
</dbReference>
<gene>
    <name evidence="3" type="ORF">GCM10007968_27390</name>
</gene>